<sequence length="197" mass="20772">MSTGVLLLRGPSATAARWVGRGLVSARVIAHGPWTAVQLVGDRARSAPPYDDAARALMARPMGRRLRPAVGFFVTDGTGVLTVRPKGWHSRLTWLVWTPDTGARPAPGLPPVRVDDLRHLAPGVSASEIRRALSTRPADPVAWLSGILVTLGLPGAGLLTGAEEGGAVVHPSAASVRRFDAMVADDRDHRAELGDPP</sequence>
<name>A0A077LSP3_9MICO</name>
<dbReference type="Proteomes" id="UP000035721">
    <property type="component" value="Unassembled WGS sequence"/>
</dbReference>
<dbReference type="RefSeq" id="WP_048552757.1">
    <property type="nucleotide sequence ID" value="NZ_HF570958.1"/>
</dbReference>
<dbReference type="AlphaFoldDB" id="A0A077LSP3"/>
<organism evidence="1 2">
    <name type="scientific">Nostocoides japonicum T1-X7</name>
    <dbReference type="NCBI Taxonomy" id="1194083"/>
    <lineage>
        <taxon>Bacteria</taxon>
        <taxon>Bacillati</taxon>
        <taxon>Actinomycetota</taxon>
        <taxon>Actinomycetes</taxon>
        <taxon>Micrococcales</taxon>
        <taxon>Intrasporangiaceae</taxon>
        <taxon>Nostocoides</taxon>
    </lineage>
</organism>
<dbReference type="EMBL" id="CAJB01000007">
    <property type="protein sequence ID" value="CCH76083.1"/>
    <property type="molecule type" value="Genomic_DNA"/>
</dbReference>
<evidence type="ECO:0000313" key="2">
    <source>
        <dbReference type="Proteomes" id="UP000035721"/>
    </source>
</evidence>
<reference evidence="1 2" key="1">
    <citation type="journal article" date="2013" name="ISME J.">
        <title>A metabolic model for members of the genus Tetrasphaera involved in enhanced biological phosphorus removal.</title>
        <authorList>
            <person name="Kristiansen R."/>
            <person name="Nguyen H.T.T."/>
            <person name="Saunders A.M."/>
            <person name="Nielsen J.L."/>
            <person name="Wimmer R."/>
            <person name="Le V.Q."/>
            <person name="McIlroy S.J."/>
            <person name="Petrovski S."/>
            <person name="Seviour R.J."/>
            <person name="Calteau A."/>
            <person name="Nielsen K.L."/>
            <person name="Nielsen P.H."/>
        </authorList>
    </citation>
    <scope>NUCLEOTIDE SEQUENCE [LARGE SCALE GENOMIC DNA]</scope>
    <source>
        <strain evidence="1 2">T1-X7</strain>
    </source>
</reference>
<keyword evidence="2" id="KW-1185">Reference proteome</keyword>
<gene>
    <name evidence="1" type="ORF">BN12_1040018</name>
</gene>
<proteinExistence type="predicted"/>
<comment type="caution">
    <text evidence="1">The sequence shown here is derived from an EMBL/GenBank/DDBJ whole genome shotgun (WGS) entry which is preliminary data.</text>
</comment>
<dbReference type="OrthoDB" id="4861076at2"/>
<protein>
    <submittedName>
        <fullName evidence="1">Uncharacterized protein</fullName>
    </submittedName>
</protein>
<evidence type="ECO:0000313" key="1">
    <source>
        <dbReference type="EMBL" id="CCH76083.1"/>
    </source>
</evidence>
<dbReference type="STRING" id="1194083.BN12_1040018"/>
<accession>A0A077LSP3</accession>